<evidence type="ECO:0000313" key="5">
    <source>
        <dbReference type="Proteomes" id="UP000523821"/>
    </source>
</evidence>
<keyword evidence="5" id="KW-1185">Reference proteome</keyword>
<keyword evidence="1" id="KW-1133">Transmembrane helix</keyword>
<evidence type="ECO:0000259" key="3">
    <source>
        <dbReference type="Pfam" id="PF13488"/>
    </source>
</evidence>
<evidence type="ECO:0000256" key="1">
    <source>
        <dbReference type="SAM" id="Phobius"/>
    </source>
</evidence>
<dbReference type="InterPro" id="IPR039567">
    <property type="entry name" value="Gly-zipper"/>
</dbReference>
<accession>A0A7W9FLD2</accession>
<feature type="domain" description="Glycine zipper" evidence="3">
    <location>
        <begin position="29"/>
        <end position="68"/>
    </location>
</feature>
<gene>
    <name evidence="4" type="ORF">GGQ63_001844</name>
</gene>
<name>A0A7W9FLD2_9HYPH</name>
<reference evidence="4 5" key="1">
    <citation type="submission" date="2020-08" db="EMBL/GenBank/DDBJ databases">
        <title>Genomic Encyclopedia of Type Strains, Phase IV (KMG-IV): sequencing the most valuable type-strain genomes for metagenomic binning, comparative biology and taxonomic classification.</title>
        <authorList>
            <person name="Goeker M."/>
        </authorList>
    </citation>
    <scope>NUCLEOTIDE SEQUENCE [LARGE SCALE GENOMIC DNA]</scope>
    <source>
        <strain evidence="4 5">DSM 16268</strain>
    </source>
</reference>
<protein>
    <recommendedName>
        <fullName evidence="3">Glycine zipper domain-containing protein</fullName>
    </recommendedName>
</protein>
<keyword evidence="2" id="KW-0732">Signal</keyword>
<keyword evidence="1" id="KW-0812">Transmembrane</keyword>
<feature type="chain" id="PRO_5031339431" description="Glycine zipper domain-containing protein" evidence="2">
    <location>
        <begin position="20"/>
        <end position="87"/>
    </location>
</feature>
<comment type="caution">
    <text evidence="4">The sequence shown here is derived from an EMBL/GenBank/DDBJ whole genome shotgun (WGS) entry which is preliminary data.</text>
</comment>
<dbReference type="Proteomes" id="UP000523821">
    <property type="component" value="Unassembled WGS sequence"/>
</dbReference>
<sequence>MMKKFAIVAAALVAGGLLAGCTGSRTGDGALIGGATGAAVGAVATGSTGGALVGAGVGAVAGAIIADSTGRCYYRNRYGERVYTRCR</sequence>
<evidence type="ECO:0000256" key="2">
    <source>
        <dbReference type="SAM" id="SignalP"/>
    </source>
</evidence>
<proteinExistence type="predicted"/>
<dbReference type="AlphaFoldDB" id="A0A7W9FLD2"/>
<keyword evidence="1" id="KW-0472">Membrane</keyword>
<dbReference type="EMBL" id="JACHOO010000003">
    <property type="protein sequence ID" value="MBB5752790.1"/>
    <property type="molecule type" value="Genomic_DNA"/>
</dbReference>
<dbReference type="Pfam" id="PF13488">
    <property type="entry name" value="Gly-zipper_Omp"/>
    <property type="match status" value="1"/>
</dbReference>
<evidence type="ECO:0000313" key="4">
    <source>
        <dbReference type="EMBL" id="MBB5752790.1"/>
    </source>
</evidence>
<feature type="signal peptide" evidence="2">
    <location>
        <begin position="1"/>
        <end position="19"/>
    </location>
</feature>
<dbReference type="PROSITE" id="PS51257">
    <property type="entry name" value="PROKAR_LIPOPROTEIN"/>
    <property type="match status" value="1"/>
</dbReference>
<organism evidence="4 5">
    <name type="scientific">Prosthecomicrobium pneumaticum</name>
    <dbReference type="NCBI Taxonomy" id="81895"/>
    <lineage>
        <taxon>Bacteria</taxon>
        <taxon>Pseudomonadati</taxon>
        <taxon>Pseudomonadota</taxon>
        <taxon>Alphaproteobacteria</taxon>
        <taxon>Hyphomicrobiales</taxon>
        <taxon>Kaistiaceae</taxon>
        <taxon>Prosthecomicrobium</taxon>
    </lineage>
</organism>
<feature type="transmembrane region" description="Helical" evidence="1">
    <location>
        <begin position="39"/>
        <end position="66"/>
    </location>
</feature>